<dbReference type="RefSeq" id="WP_189056892.1">
    <property type="nucleotide sequence ID" value="NZ_BMMK01000009.1"/>
</dbReference>
<dbReference type="Proteomes" id="UP000637578">
    <property type="component" value="Unassembled WGS sequence"/>
</dbReference>
<accession>A0A8J3C821</accession>
<reference evidence="1" key="1">
    <citation type="journal article" date="2014" name="Int. J. Syst. Evol. Microbiol.">
        <title>Complete genome sequence of Corynebacterium casei LMG S-19264T (=DSM 44701T), isolated from a smear-ripened cheese.</title>
        <authorList>
            <consortium name="US DOE Joint Genome Institute (JGI-PGF)"/>
            <person name="Walter F."/>
            <person name="Albersmeier A."/>
            <person name="Kalinowski J."/>
            <person name="Ruckert C."/>
        </authorList>
    </citation>
    <scope>NUCLEOTIDE SEQUENCE</scope>
    <source>
        <strain evidence="1">CGMCC 4.5737</strain>
    </source>
</reference>
<evidence type="ECO:0000313" key="2">
    <source>
        <dbReference type="Proteomes" id="UP000637578"/>
    </source>
</evidence>
<sequence>MPGDFRAKLDTIESCGRKVNDFEAKADAIKRKVTQAEVPDLAFGLIGQLAFVHIYHSMMSDFQEYLNKIGEGVKRAGEQLADTATEYRTCDDHTKLKIEAAMRMLDSSAQTPNTGAR</sequence>
<gene>
    <name evidence="1" type="ORF">GCM10012275_23570</name>
</gene>
<proteinExistence type="predicted"/>
<comment type="caution">
    <text evidence="1">The sequence shown here is derived from an EMBL/GenBank/DDBJ whole genome shotgun (WGS) entry which is preliminary data.</text>
</comment>
<evidence type="ECO:0000313" key="1">
    <source>
        <dbReference type="EMBL" id="GGM51925.1"/>
    </source>
</evidence>
<dbReference type="EMBL" id="BMMK01000009">
    <property type="protein sequence ID" value="GGM51925.1"/>
    <property type="molecule type" value="Genomic_DNA"/>
</dbReference>
<name>A0A8J3C821_9PSEU</name>
<reference evidence="1" key="2">
    <citation type="submission" date="2020-09" db="EMBL/GenBank/DDBJ databases">
        <authorList>
            <person name="Sun Q."/>
            <person name="Zhou Y."/>
        </authorList>
    </citation>
    <scope>NUCLEOTIDE SEQUENCE</scope>
    <source>
        <strain evidence="1">CGMCC 4.5737</strain>
    </source>
</reference>
<keyword evidence="2" id="KW-1185">Reference proteome</keyword>
<dbReference type="AlphaFoldDB" id="A0A8J3C821"/>
<protein>
    <submittedName>
        <fullName evidence="1">Uncharacterized protein</fullName>
    </submittedName>
</protein>
<organism evidence="1 2">
    <name type="scientific">Longimycelium tulufanense</name>
    <dbReference type="NCBI Taxonomy" id="907463"/>
    <lineage>
        <taxon>Bacteria</taxon>
        <taxon>Bacillati</taxon>
        <taxon>Actinomycetota</taxon>
        <taxon>Actinomycetes</taxon>
        <taxon>Pseudonocardiales</taxon>
        <taxon>Pseudonocardiaceae</taxon>
        <taxon>Longimycelium</taxon>
    </lineage>
</organism>